<feature type="domain" description="Protein kinase" evidence="9">
    <location>
        <begin position="12"/>
        <end position="277"/>
    </location>
</feature>
<keyword evidence="5 10" id="KW-0418">Kinase</keyword>
<dbReference type="RefSeq" id="WP_196411755.1">
    <property type="nucleotide sequence ID" value="NZ_JADQTO010000001.1"/>
</dbReference>
<protein>
    <recommendedName>
        <fullName evidence="1">non-specific serine/threonine protein kinase</fullName>
        <ecNumber evidence="1">2.7.11.1</ecNumber>
    </recommendedName>
</protein>
<evidence type="ECO:0000313" key="11">
    <source>
        <dbReference type="Proteomes" id="UP000598146"/>
    </source>
</evidence>
<keyword evidence="11" id="KW-1185">Reference proteome</keyword>
<feature type="region of interest" description="Disordered" evidence="8">
    <location>
        <begin position="485"/>
        <end position="541"/>
    </location>
</feature>
<proteinExistence type="predicted"/>
<feature type="region of interest" description="Disordered" evidence="8">
    <location>
        <begin position="282"/>
        <end position="409"/>
    </location>
</feature>
<keyword evidence="2" id="KW-0723">Serine/threonine-protein kinase</keyword>
<evidence type="ECO:0000259" key="9">
    <source>
        <dbReference type="PROSITE" id="PS50011"/>
    </source>
</evidence>
<keyword evidence="6 7" id="KW-0067">ATP-binding</keyword>
<dbReference type="PANTHER" id="PTHR43289:SF6">
    <property type="entry name" value="SERINE_THREONINE-PROTEIN KINASE NEKL-3"/>
    <property type="match status" value="1"/>
</dbReference>
<feature type="compositionally biased region" description="Basic and acidic residues" evidence="8">
    <location>
        <begin position="338"/>
        <end position="357"/>
    </location>
</feature>
<evidence type="ECO:0000256" key="8">
    <source>
        <dbReference type="SAM" id="MobiDB-lite"/>
    </source>
</evidence>
<organism evidence="10 11">
    <name type="scientific">Actinoplanes aureus</name>
    <dbReference type="NCBI Taxonomy" id="2792083"/>
    <lineage>
        <taxon>Bacteria</taxon>
        <taxon>Bacillati</taxon>
        <taxon>Actinomycetota</taxon>
        <taxon>Actinomycetes</taxon>
        <taxon>Micromonosporales</taxon>
        <taxon>Micromonosporaceae</taxon>
        <taxon>Actinoplanes</taxon>
    </lineage>
</organism>
<evidence type="ECO:0000256" key="3">
    <source>
        <dbReference type="ARBA" id="ARBA00022679"/>
    </source>
</evidence>
<dbReference type="InterPro" id="IPR000719">
    <property type="entry name" value="Prot_kinase_dom"/>
</dbReference>
<feature type="compositionally biased region" description="Low complexity" evidence="8">
    <location>
        <begin position="515"/>
        <end position="541"/>
    </location>
</feature>
<dbReference type="PROSITE" id="PS00108">
    <property type="entry name" value="PROTEIN_KINASE_ST"/>
    <property type="match status" value="1"/>
</dbReference>
<dbReference type="SMART" id="SM00220">
    <property type="entry name" value="S_TKc"/>
    <property type="match status" value="1"/>
</dbReference>
<dbReference type="EMBL" id="JADQTO010000001">
    <property type="protein sequence ID" value="MBG0559932.1"/>
    <property type="molecule type" value="Genomic_DNA"/>
</dbReference>
<dbReference type="InterPro" id="IPR017441">
    <property type="entry name" value="Protein_kinase_ATP_BS"/>
</dbReference>
<evidence type="ECO:0000256" key="5">
    <source>
        <dbReference type="ARBA" id="ARBA00022777"/>
    </source>
</evidence>
<dbReference type="PROSITE" id="PS00107">
    <property type="entry name" value="PROTEIN_KINASE_ATP"/>
    <property type="match status" value="1"/>
</dbReference>
<reference evidence="10" key="1">
    <citation type="submission" date="2020-11" db="EMBL/GenBank/DDBJ databases">
        <title>Isolation and identification of active actinomycetes.</title>
        <authorList>
            <person name="Sun X."/>
        </authorList>
    </citation>
    <scope>NUCLEOTIDE SEQUENCE</scope>
    <source>
        <strain evidence="10">NEAU-A11</strain>
    </source>
</reference>
<evidence type="ECO:0000256" key="6">
    <source>
        <dbReference type="ARBA" id="ARBA00022840"/>
    </source>
</evidence>
<dbReference type="AlphaFoldDB" id="A0A931FUL9"/>
<dbReference type="CDD" id="cd14014">
    <property type="entry name" value="STKc_PknB_like"/>
    <property type="match status" value="1"/>
</dbReference>
<evidence type="ECO:0000256" key="1">
    <source>
        <dbReference type="ARBA" id="ARBA00012513"/>
    </source>
</evidence>
<dbReference type="InterPro" id="IPR008271">
    <property type="entry name" value="Ser/Thr_kinase_AS"/>
</dbReference>
<dbReference type="GO" id="GO:0004674">
    <property type="term" value="F:protein serine/threonine kinase activity"/>
    <property type="evidence" value="ECO:0007669"/>
    <property type="project" value="UniProtKB-KW"/>
</dbReference>
<dbReference type="EC" id="2.7.11.1" evidence="1"/>
<dbReference type="Gene3D" id="3.30.200.20">
    <property type="entry name" value="Phosphorylase Kinase, domain 1"/>
    <property type="match status" value="1"/>
</dbReference>
<dbReference type="Proteomes" id="UP000598146">
    <property type="component" value="Unassembled WGS sequence"/>
</dbReference>
<sequence length="735" mass="77766">MAVRQMLVAGRYRLLEPVGAGGMGRVWLSRDEMLDRDVAIKEIVPPDWMTEAEKDRLRDRTLREARSAARLNHPHVVRIYDVVHDDGQSWIVMEYVPSRSLHQVLQQEGPYDPAGAARIGLAVLDALDAAHRAGVLHRDVKPHNVLIGTDGRVVLTDFGLATFVDDGTVTAPGLIVGSPQYVSPERARDGASTVESDLWSLGATVYAAVEGRSPYARETAMATLAALATEPPDPPVRAGPLTAVLDGLLRYDPVDRLTAAEVESRLRLIVAIDHREIPLVPGQRGVRHHRPEEARKSADGAASEYRVHSTERDVGDRDRVPDAAGTAGQIPPQSGDAFDAHRRDANAGADVDGHPEPAIDEPGAGDLSKADPDSGPCAESGVPACPGSPPSPADETSVAGQPEAPDPFAVAADDATTTPLHQGGQALVRLAPQTPPILAGQITGRVTSPKGRPRLRPVRARSAVVACVAVVLVGGGVSMGYLAQNSGPRPHVVLPPVSTTQSEPVRAPATPSGRSPAASAQPGGTSASAPGPSPGALPTTAVAGRGGFSPVVCDAPPSSRARVTPKKGAARGVNGLKLLAGWSYFTDGSGFHLAVPDGWTYQRIGTTYCFREPRGSVVMSLDPGRDADADPLQACHAEDLRLKSEAVVSGYALISIDSAPLLHRAADWEYRYQGADGEPRRVSTRWFAVNGRAYALGWAAPERVWPEHLSKIQMVRSTFYTDRSGRTPTADSGRG</sequence>
<dbReference type="Pfam" id="PF00069">
    <property type="entry name" value="Pkinase"/>
    <property type="match status" value="1"/>
</dbReference>
<feature type="binding site" evidence="7">
    <location>
        <position position="41"/>
    </location>
    <ligand>
        <name>ATP</name>
        <dbReference type="ChEBI" id="CHEBI:30616"/>
    </ligand>
</feature>
<keyword evidence="3" id="KW-0808">Transferase</keyword>
<dbReference type="PANTHER" id="PTHR43289">
    <property type="entry name" value="MITOGEN-ACTIVATED PROTEIN KINASE KINASE KINASE 20-RELATED"/>
    <property type="match status" value="1"/>
</dbReference>
<dbReference type="Gene3D" id="1.10.510.10">
    <property type="entry name" value="Transferase(Phosphotransferase) domain 1"/>
    <property type="match status" value="1"/>
</dbReference>
<feature type="compositionally biased region" description="Basic and acidic residues" evidence="8">
    <location>
        <begin position="305"/>
        <end position="321"/>
    </location>
</feature>
<keyword evidence="4 7" id="KW-0547">Nucleotide-binding</keyword>
<gene>
    <name evidence="10" type="ORF">I4J89_00415</name>
</gene>
<comment type="caution">
    <text evidence="10">The sequence shown here is derived from an EMBL/GenBank/DDBJ whole genome shotgun (WGS) entry which is preliminary data.</text>
</comment>
<dbReference type="PROSITE" id="PS50011">
    <property type="entry name" value="PROTEIN_KINASE_DOM"/>
    <property type="match status" value="1"/>
</dbReference>
<dbReference type="SUPFAM" id="SSF56112">
    <property type="entry name" value="Protein kinase-like (PK-like)"/>
    <property type="match status" value="1"/>
</dbReference>
<dbReference type="GO" id="GO:0005524">
    <property type="term" value="F:ATP binding"/>
    <property type="evidence" value="ECO:0007669"/>
    <property type="project" value="UniProtKB-UniRule"/>
</dbReference>
<evidence type="ECO:0000256" key="4">
    <source>
        <dbReference type="ARBA" id="ARBA00022741"/>
    </source>
</evidence>
<accession>A0A931FUL9</accession>
<dbReference type="InterPro" id="IPR011009">
    <property type="entry name" value="Kinase-like_dom_sf"/>
</dbReference>
<evidence type="ECO:0000256" key="7">
    <source>
        <dbReference type="PROSITE-ProRule" id="PRU10141"/>
    </source>
</evidence>
<evidence type="ECO:0000313" key="10">
    <source>
        <dbReference type="EMBL" id="MBG0559932.1"/>
    </source>
</evidence>
<evidence type="ECO:0000256" key="2">
    <source>
        <dbReference type="ARBA" id="ARBA00022527"/>
    </source>
</evidence>
<name>A0A931FUL9_9ACTN</name>